<protein>
    <submittedName>
        <fullName evidence="2">ThuA domain-containing protein</fullName>
    </submittedName>
</protein>
<evidence type="ECO:0000259" key="1">
    <source>
        <dbReference type="Pfam" id="PF06283"/>
    </source>
</evidence>
<gene>
    <name evidence="2" type="ORF">NVV95_18050</name>
</gene>
<accession>A0ABT2GJQ8</accession>
<dbReference type="EMBL" id="JANTEZ010000013">
    <property type="protein sequence ID" value="MCS5716454.1"/>
    <property type="molecule type" value="Genomic_DNA"/>
</dbReference>
<proteinExistence type="predicted"/>
<organism evidence="2 3">
    <name type="scientific">Herbiconiux gentiana</name>
    <dbReference type="NCBI Taxonomy" id="2970912"/>
    <lineage>
        <taxon>Bacteria</taxon>
        <taxon>Bacillati</taxon>
        <taxon>Actinomycetota</taxon>
        <taxon>Actinomycetes</taxon>
        <taxon>Micrococcales</taxon>
        <taxon>Microbacteriaceae</taxon>
        <taxon>Herbiconiux</taxon>
    </lineage>
</organism>
<keyword evidence="3" id="KW-1185">Reference proteome</keyword>
<dbReference type="InterPro" id="IPR029010">
    <property type="entry name" value="ThuA-like"/>
</dbReference>
<name>A0ABT2GJQ8_9MICO</name>
<reference evidence="2" key="1">
    <citation type="submission" date="2022-08" db="EMBL/GenBank/DDBJ databases">
        <authorList>
            <person name="Deng Y."/>
            <person name="Han X.-F."/>
            <person name="Zhang Y.-Q."/>
        </authorList>
    </citation>
    <scope>NUCLEOTIDE SEQUENCE</scope>
    <source>
        <strain evidence="2">CPCC 205716</strain>
    </source>
</reference>
<dbReference type="Gene3D" id="3.40.50.880">
    <property type="match status" value="1"/>
</dbReference>
<feature type="domain" description="ThuA-like" evidence="1">
    <location>
        <begin position="75"/>
        <end position="220"/>
    </location>
</feature>
<dbReference type="Proteomes" id="UP001165580">
    <property type="component" value="Unassembled WGS sequence"/>
</dbReference>
<comment type="caution">
    <text evidence="2">The sequence shown here is derived from an EMBL/GenBank/DDBJ whole genome shotgun (WGS) entry which is preliminary data.</text>
</comment>
<dbReference type="SUPFAM" id="SSF52317">
    <property type="entry name" value="Class I glutamine amidotransferase-like"/>
    <property type="match status" value="1"/>
</dbReference>
<dbReference type="Pfam" id="PF06283">
    <property type="entry name" value="ThuA"/>
    <property type="match status" value="1"/>
</dbReference>
<dbReference type="InterPro" id="IPR029062">
    <property type="entry name" value="Class_I_gatase-like"/>
</dbReference>
<evidence type="ECO:0000313" key="3">
    <source>
        <dbReference type="Proteomes" id="UP001165580"/>
    </source>
</evidence>
<sequence>MPEWSALMLSGSGRYADPWHPFARTSTKLAELAREEGLVVDQRHDIDDAVAEFATGPLPDLVIADLGRPQDGAPAPATERGQAGLRRLVEHRPLLAVHAAASTFADSPAWTNAVGARWIPGVSWHPDRDILTASVDPAAHTAVGELVPLVLNDERYLELQNAAPGRTVLYRHPDDDGVLHPSIWLLDRKGIRSAYDAYGHDEVAYESPDHRALIRRILRWLLAGR</sequence>
<evidence type="ECO:0000313" key="2">
    <source>
        <dbReference type="EMBL" id="MCS5716454.1"/>
    </source>
</evidence>
<dbReference type="RefSeq" id="WP_259487971.1">
    <property type="nucleotide sequence ID" value="NZ_JANTEZ010000013.1"/>
</dbReference>